<name>A0A976BC76_9BURK</name>
<comment type="caution">
    <text evidence="1">The sequence shown here is derived from an EMBL/GenBank/DDBJ whole genome shotgun (WGS) entry which is preliminary data.</text>
</comment>
<dbReference type="InterPro" id="IPR044855">
    <property type="entry name" value="CoA-Trfase_III_dom3_sf"/>
</dbReference>
<evidence type="ECO:0000313" key="1">
    <source>
        <dbReference type="EMBL" id="SPC13611.1"/>
    </source>
</evidence>
<dbReference type="InterPro" id="IPR003673">
    <property type="entry name" value="CoA-Trfase_fam_III"/>
</dbReference>
<dbReference type="Gene3D" id="3.40.50.10540">
    <property type="entry name" value="Crotonobetainyl-coa:carnitine coa-transferase, domain 1"/>
    <property type="match status" value="2"/>
</dbReference>
<dbReference type="AlphaFoldDB" id="A0A976BC76"/>
<organism evidence="1 2">
    <name type="scientific">Cupriavidus oxalaticus</name>
    <dbReference type="NCBI Taxonomy" id="96344"/>
    <lineage>
        <taxon>Bacteria</taxon>
        <taxon>Pseudomonadati</taxon>
        <taxon>Pseudomonadota</taxon>
        <taxon>Betaproteobacteria</taxon>
        <taxon>Burkholderiales</taxon>
        <taxon>Burkholderiaceae</taxon>
        <taxon>Cupriavidus</taxon>
    </lineage>
</organism>
<dbReference type="EMBL" id="OGUS01000119">
    <property type="protein sequence ID" value="SPC13611.1"/>
    <property type="molecule type" value="Genomic_DNA"/>
</dbReference>
<dbReference type="EC" id="5.1.99.-" evidence="1"/>
<dbReference type="GO" id="GO:0016853">
    <property type="term" value="F:isomerase activity"/>
    <property type="evidence" value="ECO:0007669"/>
    <property type="project" value="UniProtKB-KW"/>
</dbReference>
<protein>
    <submittedName>
        <fullName evidence="1">Acyl-CoA transferase/carnitine dehydratase</fullName>
        <ecNumber evidence="1">5.1.99.-</ecNumber>
    </submittedName>
</protein>
<dbReference type="InterPro" id="IPR050509">
    <property type="entry name" value="CoA-transferase_III"/>
</dbReference>
<proteinExistence type="predicted"/>
<sequence>METRAGHGRLSSIAAGTSMNAHPDAAQVPPMPHDVVAALWRDAGLPAEALAHLRLDGAEPVLPSSFAVGTAAQASLAASALAAATLWQGRSGRWQDVSVDMRHAIAEFRSERYLRVDGGPAPELWDKIAGIYRCGDGRWVRLHTNFPHHRDGVLRLLGCAYDKAAVQAALEKREAETFETAASDAGLVVAALRSFDEWDRHPQAAALRGLPPVTLERIGDAPPQPLAAPASPDAQPLSGVRVLDFTRIIAGPVAGRTLAAHGADVLLVTAAHLPSIAPLVIDTGRGKRSCQLDLRDPDDKRTLHKLLHGADVMVQGYRPGGLAELGVGPEAAARARPGIVYVSLSAYGHVGPWAHKRGFDSLVQTATGFNHAEAEAAGSDTPRPLPAQVLDHAAGYLLAFGAMAALHRRALEGGSWHVRVSLAQVGQWLRGLGRVPQGLKAPEQKIDDVADLLEAVPSGFGMLTVVRHAAQLSGTPARWALPSEPLGTHAPEWLPR</sequence>
<accession>A0A976BC76</accession>
<dbReference type="GO" id="GO:0016740">
    <property type="term" value="F:transferase activity"/>
    <property type="evidence" value="ECO:0007669"/>
    <property type="project" value="UniProtKB-KW"/>
</dbReference>
<dbReference type="InterPro" id="IPR023606">
    <property type="entry name" value="CoA-Trfase_III_dom_1_sf"/>
</dbReference>
<dbReference type="PANTHER" id="PTHR48228:SF4">
    <property type="entry name" value="BLR3030 PROTEIN"/>
    <property type="match status" value="1"/>
</dbReference>
<dbReference type="Gene3D" id="3.30.1540.10">
    <property type="entry name" value="formyl-coa transferase, domain 3"/>
    <property type="match status" value="1"/>
</dbReference>
<dbReference type="SUPFAM" id="SSF89796">
    <property type="entry name" value="CoA-transferase family III (CaiB/BaiF)"/>
    <property type="match status" value="2"/>
</dbReference>
<dbReference type="PANTHER" id="PTHR48228">
    <property type="entry name" value="SUCCINYL-COA--D-CITRAMALATE COA-TRANSFERASE"/>
    <property type="match status" value="1"/>
</dbReference>
<dbReference type="Proteomes" id="UP000256862">
    <property type="component" value="Chromosome CO2235"/>
</dbReference>
<dbReference type="Pfam" id="PF02515">
    <property type="entry name" value="CoA_transf_3"/>
    <property type="match status" value="1"/>
</dbReference>
<keyword evidence="1" id="KW-0808">Transferase</keyword>
<gene>
    <name evidence="1" type="ORF">CO2235_190106</name>
</gene>
<evidence type="ECO:0000313" key="2">
    <source>
        <dbReference type="Proteomes" id="UP000256862"/>
    </source>
</evidence>
<reference evidence="1 2" key="1">
    <citation type="submission" date="2018-01" db="EMBL/GenBank/DDBJ databases">
        <authorList>
            <person name="Clerissi C."/>
        </authorList>
    </citation>
    <scope>NUCLEOTIDE SEQUENCE [LARGE SCALE GENOMIC DNA]</scope>
    <source>
        <strain evidence="1">Cupriavidus oxalaticus LMG 2235</strain>
    </source>
</reference>
<keyword evidence="1" id="KW-0413">Isomerase</keyword>